<dbReference type="EMBL" id="JABANE010000166">
    <property type="protein sequence ID" value="NME72483.1"/>
    <property type="molecule type" value="Genomic_DNA"/>
</dbReference>
<dbReference type="Gene3D" id="3.40.50.150">
    <property type="entry name" value="Vaccinia Virus protein VP39"/>
    <property type="match status" value="1"/>
</dbReference>
<keyword evidence="1" id="KW-0808">Transferase</keyword>
<reference evidence="1 2" key="1">
    <citation type="submission" date="2020-04" db="EMBL/GenBank/DDBJ databases">
        <title>Flammeovirga sp. SR4, a novel species isolated from seawater.</title>
        <authorList>
            <person name="Wang X."/>
        </authorList>
    </citation>
    <scope>NUCLEOTIDE SEQUENCE [LARGE SCALE GENOMIC DNA]</scope>
    <source>
        <strain evidence="1 2">ATCC 23126</strain>
    </source>
</reference>
<dbReference type="SUPFAM" id="SSF53335">
    <property type="entry name" value="S-adenosyl-L-methionine-dependent methyltransferases"/>
    <property type="match status" value="1"/>
</dbReference>
<dbReference type="Proteomes" id="UP000576082">
    <property type="component" value="Unassembled WGS sequence"/>
</dbReference>
<dbReference type="AlphaFoldDB" id="A0A7X9S142"/>
<protein>
    <submittedName>
        <fullName evidence="1">Class I SAM-dependent methyltransferase</fullName>
    </submittedName>
</protein>
<proteinExistence type="predicted"/>
<dbReference type="GO" id="GO:0008168">
    <property type="term" value="F:methyltransferase activity"/>
    <property type="evidence" value="ECO:0007669"/>
    <property type="project" value="UniProtKB-KW"/>
</dbReference>
<sequence length="213" mass="24671">MAALIHFLQKNKFLNSILQFNYIIKKGFLHQVGWSKSIKKLSSIDKEGESIPWFTYGTIHFLKQKNLSDLHLFEYGSGNSTFWFSKRVKSITSVEHDKEWYTFVNDKCPSNVDYRFKDVNNGYEDTITETSIQFDIVIIDGRKRVACAKKALPKLTDRGVIIWDNSNREKYNEGYQFLTDNGFKKIDFYGLAPSHGDPSMTTVFYKEGNCLGI</sequence>
<name>A0A7X9S142_9BACT</name>
<evidence type="ECO:0000313" key="2">
    <source>
        <dbReference type="Proteomes" id="UP000576082"/>
    </source>
</evidence>
<keyword evidence="1" id="KW-0489">Methyltransferase</keyword>
<keyword evidence="2" id="KW-1185">Reference proteome</keyword>
<gene>
    <name evidence="1" type="ORF">HHU12_31265</name>
</gene>
<dbReference type="Pfam" id="PF13578">
    <property type="entry name" value="Methyltransf_24"/>
    <property type="match status" value="1"/>
</dbReference>
<organism evidence="1 2">
    <name type="scientific">Flammeovirga aprica JL-4</name>
    <dbReference type="NCBI Taxonomy" id="694437"/>
    <lineage>
        <taxon>Bacteria</taxon>
        <taxon>Pseudomonadati</taxon>
        <taxon>Bacteroidota</taxon>
        <taxon>Cytophagia</taxon>
        <taxon>Cytophagales</taxon>
        <taxon>Flammeovirgaceae</taxon>
        <taxon>Flammeovirga</taxon>
    </lineage>
</organism>
<dbReference type="RefSeq" id="WP_169660672.1">
    <property type="nucleotide sequence ID" value="NZ_JABANE010000166.1"/>
</dbReference>
<dbReference type="InterPro" id="IPR029063">
    <property type="entry name" value="SAM-dependent_MTases_sf"/>
</dbReference>
<evidence type="ECO:0000313" key="1">
    <source>
        <dbReference type="EMBL" id="NME72483.1"/>
    </source>
</evidence>
<comment type="caution">
    <text evidence="1">The sequence shown here is derived from an EMBL/GenBank/DDBJ whole genome shotgun (WGS) entry which is preliminary data.</text>
</comment>
<accession>A0A7X9S142</accession>
<dbReference type="GO" id="GO:0032259">
    <property type="term" value="P:methylation"/>
    <property type="evidence" value="ECO:0007669"/>
    <property type="project" value="UniProtKB-KW"/>
</dbReference>